<evidence type="ECO:0000313" key="2">
    <source>
        <dbReference type="Ensembl" id="ENSCSAVP00000014445.1"/>
    </source>
</evidence>
<name>H2ZA30_CIOSA</name>
<keyword evidence="3" id="KW-1185">Reference proteome</keyword>
<dbReference type="eggNOG" id="ENOG502QWAJ">
    <property type="taxonomic scope" value="Eukaryota"/>
</dbReference>
<dbReference type="Proteomes" id="UP000007875">
    <property type="component" value="Unassembled WGS sequence"/>
</dbReference>
<feature type="transmembrane region" description="Helical" evidence="1">
    <location>
        <begin position="34"/>
        <end position="52"/>
    </location>
</feature>
<protein>
    <recommendedName>
        <fullName evidence="4">Transmembrane protein 164</fullName>
    </recommendedName>
</protein>
<evidence type="ECO:0000313" key="3">
    <source>
        <dbReference type="Proteomes" id="UP000007875"/>
    </source>
</evidence>
<dbReference type="GeneTree" id="ENSGT00390000007430"/>
<feature type="transmembrane region" description="Helical" evidence="1">
    <location>
        <begin position="148"/>
        <end position="168"/>
    </location>
</feature>
<dbReference type="HOGENOM" id="CLU_072415_0_0_1"/>
<keyword evidence="1" id="KW-0812">Transmembrane</keyword>
<feature type="transmembrane region" description="Helical" evidence="1">
    <location>
        <begin position="209"/>
        <end position="234"/>
    </location>
</feature>
<evidence type="ECO:0008006" key="4">
    <source>
        <dbReference type="Google" id="ProtNLM"/>
    </source>
</evidence>
<feature type="transmembrane region" description="Helical" evidence="1">
    <location>
        <begin position="254"/>
        <end position="277"/>
    </location>
</feature>
<dbReference type="PANTHER" id="PTHR20948:SF2">
    <property type="entry name" value="TRANSMEMBRANE PROTEIN 164"/>
    <property type="match status" value="1"/>
</dbReference>
<evidence type="ECO:0000256" key="1">
    <source>
        <dbReference type="SAM" id="Phobius"/>
    </source>
</evidence>
<feature type="transmembrane region" description="Helical" evidence="1">
    <location>
        <begin position="115"/>
        <end position="136"/>
    </location>
</feature>
<dbReference type="OMA" id="FIYIMHG"/>
<reference evidence="2" key="2">
    <citation type="submission" date="2025-08" db="UniProtKB">
        <authorList>
            <consortium name="Ensembl"/>
        </authorList>
    </citation>
    <scope>IDENTIFICATION</scope>
</reference>
<reference evidence="3" key="1">
    <citation type="submission" date="2003-08" db="EMBL/GenBank/DDBJ databases">
        <authorList>
            <person name="Birren B."/>
            <person name="Nusbaum C."/>
            <person name="Abebe A."/>
            <person name="Abouelleil A."/>
            <person name="Adekoya E."/>
            <person name="Ait-zahra M."/>
            <person name="Allen N."/>
            <person name="Allen T."/>
            <person name="An P."/>
            <person name="Anderson M."/>
            <person name="Anderson S."/>
            <person name="Arachchi H."/>
            <person name="Armbruster J."/>
            <person name="Bachantsang P."/>
            <person name="Baldwin J."/>
            <person name="Barry A."/>
            <person name="Bayul T."/>
            <person name="Blitshsteyn B."/>
            <person name="Bloom T."/>
            <person name="Blye J."/>
            <person name="Boguslavskiy L."/>
            <person name="Borowsky M."/>
            <person name="Boukhgalter B."/>
            <person name="Brunache A."/>
            <person name="Butler J."/>
            <person name="Calixte N."/>
            <person name="Calvo S."/>
            <person name="Camarata J."/>
            <person name="Campo K."/>
            <person name="Chang J."/>
            <person name="Cheshatsang Y."/>
            <person name="Citroen M."/>
            <person name="Collymore A."/>
            <person name="Considine T."/>
            <person name="Cook A."/>
            <person name="Cooke P."/>
            <person name="Corum B."/>
            <person name="Cuomo C."/>
            <person name="David R."/>
            <person name="Dawoe T."/>
            <person name="Degray S."/>
            <person name="Dodge S."/>
            <person name="Dooley K."/>
            <person name="Dorje P."/>
            <person name="Dorjee K."/>
            <person name="Dorris L."/>
            <person name="Duffey N."/>
            <person name="Dupes A."/>
            <person name="Elkins T."/>
            <person name="Engels R."/>
            <person name="Erickson J."/>
            <person name="Farina A."/>
            <person name="Faro S."/>
            <person name="Ferreira P."/>
            <person name="Fischer H."/>
            <person name="Fitzgerald M."/>
            <person name="Foley K."/>
            <person name="Gage D."/>
            <person name="Galagan J."/>
            <person name="Gearin G."/>
            <person name="Gnerre S."/>
            <person name="Gnirke A."/>
            <person name="Goyette A."/>
            <person name="Graham J."/>
            <person name="Grandbois E."/>
            <person name="Gyaltsen K."/>
            <person name="Hafez N."/>
            <person name="Hagopian D."/>
            <person name="Hagos B."/>
            <person name="Hall J."/>
            <person name="Hatcher B."/>
            <person name="Heller A."/>
            <person name="Higgins H."/>
            <person name="Honan T."/>
            <person name="Horn A."/>
            <person name="Houde N."/>
            <person name="Hughes L."/>
            <person name="Hulme W."/>
            <person name="Husby E."/>
            <person name="Iliev I."/>
            <person name="Jaffe D."/>
            <person name="Jones C."/>
            <person name="Kamal M."/>
            <person name="Kamat A."/>
            <person name="Kamvysselis M."/>
            <person name="Karlsson E."/>
            <person name="Kells C."/>
            <person name="Kieu A."/>
            <person name="Kisner P."/>
            <person name="Kodira C."/>
            <person name="Kulbokas E."/>
            <person name="Labutti K."/>
            <person name="Lama D."/>
            <person name="Landers T."/>
            <person name="Leger J."/>
            <person name="Levine S."/>
            <person name="Lewis D."/>
            <person name="Lewis T."/>
            <person name="Lindblad-toh K."/>
            <person name="Liu X."/>
            <person name="Lokyitsang T."/>
            <person name="Lokyitsang Y."/>
            <person name="Lucien O."/>
            <person name="Lui A."/>
            <person name="Ma L.J."/>
            <person name="Mabbitt R."/>
            <person name="Macdonald J."/>
            <person name="Maclean C."/>
            <person name="Major J."/>
            <person name="Manning J."/>
            <person name="Marabella R."/>
            <person name="Maru K."/>
            <person name="Matthews C."/>
            <person name="Mauceli E."/>
            <person name="Mccarthy M."/>
            <person name="Mcdonough S."/>
            <person name="Mcghee T."/>
            <person name="Meldrim J."/>
            <person name="Meneus L."/>
            <person name="Mesirov J."/>
            <person name="Mihalev A."/>
            <person name="Mihova T."/>
            <person name="Mikkelsen T."/>
            <person name="Mlenga V."/>
            <person name="Moru K."/>
            <person name="Mozes J."/>
            <person name="Mulrain L."/>
            <person name="Munson G."/>
            <person name="Naylor J."/>
            <person name="Newes C."/>
            <person name="Nguyen C."/>
            <person name="Nguyen N."/>
            <person name="Nguyen T."/>
            <person name="Nicol R."/>
            <person name="Nielsen C."/>
            <person name="Nizzari M."/>
            <person name="Norbu C."/>
            <person name="Norbu N."/>
            <person name="O'donnell P."/>
            <person name="Okoawo O."/>
            <person name="O'leary S."/>
            <person name="Omotosho B."/>
            <person name="O'neill K."/>
            <person name="Osman S."/>
            <person name="Parker S."/>
            <person name="Perrin D."/>
            <person name="Phunkhang P."/>
            <person name="Piqani B."/>
            <person name="Purcell S."/>
            <person name="Rachupka T."/>
            <person name="Ramasamy U."/>
            <person name="Rameau R."/>
            <person name="Ray V."/>
            <person name="Raymond C."/>
            <person name="Retta R."/>
            <person name="Richardson S."/>
            <person name="Rise C."/>
            <person name="Rodriguez J."/>
            <person name="Rogers J."/>
            <person name="Rogov P."/>
            <person name="Rutman M."/>
            <person name="Schupbach R."/>
            <person name="Seaman C."/>
            <person name="Settipalli S."/>
            <person name="Sharpe T."/>
            <person name="Sheridan J."/>
            <person name="Sherpa N."/>
            <person name="Shi J."/>
            <person name="Smirnov S."/>
            <person name="Smith C."/>
            <person name="Sougnez C."/>
            <person name="Spencer B."/>
            <person name="Stalker J."/>
            <person name="Stange-thomann N."/>
            <person name="Stavropoulos S."/>
            <person name="Stetson K."/>
            <person name="Stone C."/>
            <person name="Stone S."/>
            <person name="Stubbs M."/>
            <person name="Talamas J."/>
            <person name="Tchuinga P."/>
            <person name="Tenzing P."/>
            <person name="Tesfaye S."/>
            <person name="Theodore J."/>
            <person name="Thoulutsang Y."/>
            <person name="Topham K."/>
            <person name="Towey S."/>
            <person name="Tsamla T."/>
            <person name="Tsomo N."/>
            <person name="Vallee D."/>
            <person name="Vassiliev H."/>
            <person name="Venkataraman V."/>
            <person name="Vinson J."/>
            <person name="Vo A."/>
            <person name="Wade C."/>
            <person name="Wang S."/>
            <person name="Wangchuk T."/>
            <person name="Wangdi T."/>
            <person name="Whittaker C."/>
            <person name="Wilkinson J."/>
            <person name="Wu Y."/>
            <person name="Wyman D."/>
            <person name="Yadav S."/>
            <person name="Yang S."/>
            <person name="Yang X."/>
            <person name="Yeager S."/>
            <person name="Yee E."/>
            <person name="Young G."/>
            <person name="Zainoun J."/>
            <person name="Zembeck L."/>
            <person name="Zimmer A."/>
            <person name="Zody M."/>
            <person name="Lander E."/>
        </authorList>
    </citation>
    <scope>NUCLEOTIDE SEQUENCE [LARGE SCALE GENOMIC DNA]</scope>
</reference>
<keyword evidence="1" id="KW-1133">Transmembrane helix</keyword>
<dbReference type="InParanoid" id="H2ZA30"/>
<sequence>MLDWLYNGVDFSIAGNGGPECVAYISPIHRMWETAIVVICSVVEILIAVKYIRKNISQKETDDSLYHSVPTLGSNGTIKQNYIVTKPRLMLKSVLLVALSLVFGVEIGYKFATKQIIYILNPCHVLTATMIFLLAVDENKKSKLVEAVFRVQLNLLSGALLAILLPVVNTRFLSCETESYWLHHCLLYLVPVYLISLGGSYSCEPIRDCWWPVLSIGVGFLYHFTFLQCLALATQVNLNNMLCPAVSDPFRGSFYRMWAFLHQHILIAVHGKLYCILSHTIISLCRKCYTCVGNSLPNRNNAAETLSRKNK</sequence>
<reference evidence="2" key="3">
    <citation type="submission" date="2025-09" db="UniProtKB">
        <authorList>
            <consortium name="Ensembl"/>
        </authorList>
    </citation>
    <scope>IDENTIFICATION</scope>
</reference>
<dbReference type="InterPro" id="IPR026508">
    <property type="entry name" value="TMEM164"/>
</dbReference>
<feature type="transmembrane region" description="Helical" evidence="1">
    <location>
        <begin position="89"/>
        <end position="109"/>
    </location>
</feature>
<dbReference type="Ensembl" id="ENSCSAVT00000014610.1">
    <property type="protein sequence ID" value="ENSCSAVP00000014445.1"/>
    <property type="gene ID" value="ENSCSAVG00000008453.1"/>
</dbReference>
<dbReference type="PANTHER" id="PTHR20948">
    <property type="entry name" value="TRANSMEMBRANE PROTEIN 164"/>
    <property type="match status" value="1"/>
</dbReference>
<dbReference type="AlphaFoldDB" id="H2ZA30"/>
<feature type="transmembrane region" description="Helical" evidence="1">
    <location>
        <begin position="180"/>
        <end position="197"/>
    </location>
</feature>
<accession>H2ZA30</accession>
<proteinExistence type="predicted"/>
<keyword evidence="1" id="KW-0472">Membrane</keyword>
<organism evidence="2 3">
    <name type="scientific">Ciona savignyi</name>
    <name type="common">Pacific transparent sea squirt</name>
    <dbReference type="NCBI Taxonomy" id="51511"/>
    <lineage>
        <taxon>Eukaryota</taxon>
        <taxon>Metazoa</taxon>
        <taxon>Chordata</taxon>
        <taxon>Tunicata</taxon>
        <taxon>Ascidiacea</taxon>
        <taxon>Phlebobranchia</taxon>
        <taxon>Cionidae</taxon>
        <taxon>Ciona</taxon>
    </lineage>
</organism>
<dbReference type="Pfam" id="PF14808">
    <property type="entry name" value="TMEM164"/>
    <property type="match status" value="1"/>
</dbReference>